<feature type="region of interest" description="Disordered" evidence="1">
    <location>
        <begin position="626"/>
        <end position="686"/>
    </location>
</feature>
<name>A0ABD3VWI3_SINWO</name>
<feature type="chain" id="PRO_5044860126" evidence="2">
    <location>
        <begin position="23"/>
        <end position="686"/>
    </location>
</feature>
<reference evidence="3 4" key="1">
    <citation type="submission" date="2024-11" db="EMBL/GenBank/DDBJ databases">
        <title>Chromosome-level genome assembly of the freshwater bivalve Anodonta woodiana.</title>
        <authorList>
            <person name="Chen X."/>
        </authorList>
    </citation>
    <scope>NUCLEOTIDE SEQUENCE [LARGE SCALE GENOMIC DNA]</scope>
    <source>
        <strain evidence="3">MN2024</strain>
        <tissue evidence="3">Gills</tissue>
    </source>
</reference>
<dbReference type="Proteomes" id="UP001634394">
    <property type="component" value="Unassembled WGS sequence"/>
</dbReference>
<evidence type="ECO:0000313" key="3">
    <source>
        <dbReference type="EMBL" id="KAL3864983.1"/>
    </source>
</evidence>
<protein>
    <submittedName>
        <fullName evidence="3">Uncharacterized protein</fullName>
    </submittedName>
</protein>
<organism evidence="3 4">
    <name type="scientific">Sinanodonta woodiana</name>
    <name type="common">Chinese pond mussel</name>
    <name type="synonym">Anodonta woodiana</name>
    <dbReference type="NCBI Taxonomy" id="1069815"/>
    <lineage>
        <taxon>Eukaryota</taxon>
        <taxon>Metazoa</taxon>
        <taxon>Spiralia</taxon>
        <taxon>Lophotrochozoa</taxon>
        <taxon>Mollusca</taxon>
        <taxon>Bivalvia</taxon>
        <taxon>Autobranchia</taxon>
        <taxon>Heteroconchia</taxon>
        <taxon>Palaeoheterodonta</taxon>
        <taxon>Unionida</taxon>
        <taxon>Unionoidea</taxon>
        <taxon>Unionidae</taxon>
        <taxon>Unioninae</taxon>
        <taxon>Sinanodonta</taxon>
    </lineage>
</organism>
<keyword evidence="4" id="KW-1185">Reference proteome</keyword>
<proteinExistence type="predicted"/>
<feature type="compositionally biased region" description="Acidic residues" evidence="1">
    <location>
        <begin position="667"/>
        <end position="686"/>
    </location>
</feature>
<keyword evidence="2" id="KW-0732">Signal</keyword>
<feature type="signal peptide" evidence="2">
    <location>
        <begin position="1"/>
        <end position="22"/>
    </location>
</feature>
<dbReference type="EMBL" id="JBJQND010000010">
    <property type="protein sequence ID" value="KAL3864983.1"/>
    <property type="molecule type" value="Genomic_DNA"/>
</dbReference>
<sequence length="686" mass="71924">MKSGSYDIIIVLLFTTLTIASAAPYIYDQSSKYNSQGVNGVNQRNMMNLNNIPGVTKETRMPLGTGGMSSKILNRFSQGSSIGVNDLSSGFSGVQKGYRIRKISVKGGNTIDRGINHVQNRIGIRIGSQQGITNKMTERTSGGPQGTSFSNSYFSRGKPNTVPSMNAVGGGFSPIHNRFRSGVDFGNGRRTKMTEAMLGRPQGSSFGTSYLPSINGNHSPKISELGGDIHRVGNGHANGMGSGYGNIKKMAGGTPGGTQFTPSGRSFNENPLPTMNGLVEDIHSIGNGHVNEMVSGYGNIKKMAGGTPGGTQFTPSGRSFNENPLPTMNGLVEDIHSIGNGHVNEMVSGYGNIKKMAGGTPGGTQFTPSGRSFNENPLPTMNGLVEDIHSIGNGHVNEMVSGYGNIKKMAGGTPGGTQFTPSGRSFNENPLPTMNGHGGDIHHIGNWHVNGMGSGYGNINKMAGGTPGGARLTPFGKSFNENYLPTINGHGGDIHRIGNGHVNGMASGYGNINKMTGGTPGGTQLSSFSMAFNENPSSTMNGHGGDIHRIQNGHFNGMGSGYGNINTMAGETPGEAQLTPFGMSFVSSRNTNGLGGMIESAGSGATFGNNVGDNGDNMAIEEETRAGDFSSGNQEIGDMTSNDFSSNGNGNPWETNSVVPDNFDHYDDSEDTGSDYVDEFDDMYDQ</sequence>
<gene>
    <name evidence="3" type="ORF">ACJMK2_006622</name>
</gene>
<dbReference type="AlphaFoldDB" id="A0ABD3VWI3"/>
<accession>A0ABD3VWI3</accession>
<feature type="compositionally biased region" description="Polar residues" evidence="1">
    <location>
        <begin position="630"/>
        <end position="659"/>
    </location>
</feature>
<comment type="caution">
    <text evidence="3">The sequence shown here is derived from an EMBL/GenBank/DDBJ whole genome shotgun (WGS) entry which is preliminary data.</text>
</comment>
<evidence type="ECO:0000256" key="2">
    <source>
        <dbReference type="SAM" id="SignalP"/>
    </source>
</evidence>
<evidence type="ECO:0000256" key="1">
    <source>
        <dbReference type="SAM" id="MobiDB-lite"/>
    </source>
</evidence>
<evidence type="ECO:0000313" key="4">
    <source>
        <dbReference type="Proteomes" id="UP001634394"/>
    </source>
</evidence>